<accession>A0A0F9IB80</accession>
<protein>
    <recommendedName>
        <fullName evidence="1">SCP2 domain-containing protein</fullName>
    </recommendedName>
</protein>
<dbReference type="InterPro" id="IPR036527">
    <property type="entry name" value="SCP2_sterol-bd_dom_sf"/>
</dbReference>
<organism evidence="2">
    <name type="scientific">marine sediment metagenome</name>
    <dbReference type="NCBI Taxonomy" id="412755"/>
    <lineage>
        <taxon>unclassified sequences</taxon>
        <taxon>metagenomes</taxon>
        <taxon>ecological metagenomes</taxon>
    </lineage>
</organism>
<dbReference type="AlphaFoldDB" id="A0A0F9IB80"/>
<sequence length="139" mass="15389">MVDENLIKEIKENQAKGGGQPSNVLKLMEFLKQISGENEDIKEELEDMDLITLQFEMTDVDYKYWVKLGESKVDYAEGEVEDADVTMKATVATWVSLGSGETDSTSAYMSGDLQIEGNLQDAIAYGEILGMAMEELSSD</sequence>
<feature type="domain" description="SCP2" evidence="1">
    <location>
        <begin position="32"/>
        <end position="129"/>
    </location>
</feature>
<gene>
    <name evidence="2" type="ORF">LCGC14_1680260</name>
</gene>
<comment type="caution">
    <text evidence="2">The sequence shown here is derived from an EMBL/GenBank/DDBJ whole genome shotgun (WGS) entry which is preliminary data.</text>
</comment>
<dbReference type="EMBL" id="LAZR01014551">
    <property type="protein sequence ID" value="KKM16989.1"/>
    <property type="molecule type" value="Genomic_DNA"/>
</dbReference>
<dbReference type="InterPro" id="IPR003033">
    <property type="entry name" value="SCP2_sterol-bd_dom"/>
</dbReference>
<dbReference type="Pfam" id="PF02036">
    <property type="entry name" value="SCP2"/>
    <property type="match status" value="1"/>
</dbReference>
<reference evidence="2" key="1">
    <citation type="journal article" date="2015" name="Nature">
        <title>Complex archaea that bridge the gap between prokaryotes and eukaryotes.</title>
        <authorList>
            <person name="Spang A."/>
            <person name="Saw J.H."/>
            <person name="Jorgensen S.L."/>
            <person name="Zaremba-Niedzwiedzka K."/>
            <person name="Martijn J."/>
            <person name="Lind A.E."/>
            <person name="van Eijk R."/>
            <person name="Schleper C."/>
            <person name="Guy L."/>
            <person name="Ettema T.J."/>
        </authorList>
    </citation>
    <scope>NUCLEOTIDE SEQUENCE</scope>
</reference>
<dbReference type="SUPFAM" id="SSF55718">
    <property type="entry name" value="SCP-like"/>
    <property type="match status" value="1"/>
</dbReference>
<evidence type="ECO:0000259" key="1">
    <source>
        <dbReference type="Pfam" id="PF02036"/>
    </source>
</evidence>
<name>A0A0F9IB80_9ZZZZ</name>
<proteinExistence type="predicted"/>
<dbReference type="Gene3D" id="3.30.1050.10">
    <property type="entry name" value="SCP2 sterol-binding domain"/>
    <property type="match status" value="1"/>
</dbReference>
<evidence type="ECO:0000313" key="2">
    <source>
        <dbReference type="EMBL" id="KKM16989.1"/>
    </source>
</evidence>